<dbReference type="EMBL" id="JARJCM010000071">
    <property type="protein sequence ID" value="KAJ7032645.1"/>
    <property type="molecule type" value="Genomic_DNA"/>
</dbReference>
<dbReference type="AlphaFoldDB" id="A0AAD6X1V2"/>
<dbReference type="InterPro" id="IPR018820">
    <property type="entry name" value="BRE4-related_DUF2421"/>
</dbReference>
<evidence type="ECO:0000259" key="1">
    <source>
        <dbReference type="Pfam" id="PF10334"/>
    </source>
</evidence>
<name>A0AAD6X1V2_9AGAR</name>
<dbReference type="Proteomes" id="UP001218188">
    <property type="component" value="Unassembled WGS sequence"/>
</dbReference>
<evidence type="ECO:0000313" key="2">
    <source>
        <dbReference type="EMBL" id="KAJ7032645.1"/>
    </source>
</evidence>
<comment type="caution">
    <text evidence="2">The sequence shown here is derived from an EMBL/GenBank/DDBJ whole genome shotgun (WGS) entry which is preliminary data.</text>
</comment>
<sequence length="297" mass="33592">FCSLLSTSTISHDLCPQDARLRLLPLDPGELYTSMALVRPLPSFRVSSWGPYLCYFNCLRQTEPYLKVPKCVLTSLRPYKRAPSKLPFVDEFLAAVDESTPASLREAPLRTGQIHIALRRKMKSCERRVFDLDVSGHPAFFVSFGERREQEAVGEASLGHLETGWRVMFLRNSKVLNPGFIADVMAVFSLISQSLRTGEPMHQVIPMNLLDRLFYHDAHGHARTPLVPPEGFNGQPVDVEGIKSVSYMYYASSIVAVYQLLHSLDELHVITKDLCGEIPLRGFLGWREEYDRTHAVV</sequence>
<proteinExistence type="predicted"/>
<evidence type="ECO:0000313" key="3">
    <source>
        <dbReference type="Proteomes" id="UP001218188"/>
    </source>
</evidence>
<protein>
    <recommendedName>
        <fullName evidence="1">DUF2421 domain-containing protein</fullName>
    </recommendedName>
</protein>
<dbReference type="Pfam" id="PF10334">
    <property type="entry name" value="BRE4"/>
    <property type="match status" value="1"/>
</dbReference>
<feature type="domain" description="DUF2421" evidence="1">
    <location>
        <begin position="163"/>
        <end position="277"/>
    </location>
</feature>
<reference evidence="2" key="1">
    <citation type="submission" date="2023-03" db="EMBL/GenBank/DDBJ databases">
        <title>Massive genome expansion in bonnet fungi (Mycena s.s.) driven by repeated elements and novel gene families across ecological guilds.</title>
        <authorList>
            <consortium name="Lawrence Berkeley National Laboratory"/>
            <person name="Harder C.B."/>
            <person name="Miyauchi S."/>
            <person name="Viragh M."/>
            <person name="Kuo A."/>
            <person name="Thoen E."/>
            <person name="Andreopoulos B."/>
            <person name="Lu D."/>
            <person name="Skrede I."/>
            <person name="Drula E."/>
            <person name="Henrissat B."/>
            <person name="Morin E."/>
            <person name="Kohler A."/>
            <person name="Barry K."/>
            <person name="LaButti K."/>
            <person name="Morin E."/>
            <person name="Salamov A."/>
            <person name="Lipzen A."/>
            <person name="Mereny Z."/>
            <person name="Hegedus B."/>
            <person name="Baldrian P."/>
            <person name="Stursova M."/>
            <person name="Weitz H."/>
            <person name="Taylor A."/>
            <person name="Grigoriev I.V."/>
            <person name="Nagy L.G."/>
            <person name="Martin F."/>
            <person name="Kauserud H."/>
        </authorList>
    </citation>
    <scope>NUCLEOTIDE SEQUENCE</scope>
    <source>
        <strain evidence="2">CBHHK200</strain>
    </source>
</reference>
<feature type="non-terminal residue" evidence="2">
    <location>
        <position position="1"/>
    </location>
</feature>
<accession>A0AAD6X1V2</accession>
<keyword evidence="3" id="KW-1185">Reference proteome</keyword>
<organism evidence="2 3">
    <name type="scientific">Mycena alexandri</name>
    <dbReference type="NCBI Taxonomy" id="1745969"/>
    <lineage>
        <taxon>Eukaryota</taxon>
        <taxon>Fungi</taxon>
        <taxon>Dikarya</taxon>
        <taxon>Basidiomycota</taxon>
        <taxon>Agaricomycotina</taxon>
        <taxon>Agaricomycetes</taxon>
        <taxon>Agaricomycetidae</taxon>
        <taxon>Agaricales</taxon>
        <taxon>Marasmiineae</taxon>
        <taxon>Mycenaceae</taxon>
        <taxon>Mycena</taxon>
    </lineage>
</organism>
<dbReference type="PANTHER" id="PTHR37994">
    <property type="entry name" value="ARAE_2_N DOMAIN-CONTAINING PROTEIN-RELATED"/>
    <property type="match status" value="1"/>
</dbReference>
<gene>
    <name evidence="2" type="ORF">C8F04DRAFT_650188</name>
</gene>